<dbReference type="EMBL" id="LAZR01018251">
    <property type="protein sequence ID" value="KKL97106.1"/>
    <property type="molecule type" value="Genomic_DNA"/>
</dbReference>
<name>A0A0F9H2A0_9ZZZZ</name>
<comment type="caution">
    <text evidence="1">The sequence shown here is derived from an EMBL/GenBank/DDBJ whole genome shotgun (WGS) entry which is preliminary data.</text>
</comment>
<proteinExistence type="predicted"/>
<protein>
    <submittedName>
        <fullName evidence="1">Uncharacterized protein</fullName>
    </submittedName>
</protein>
<accession>A0A0F9H2A0</accession>
<gene>
    <name evidence="1" type="ORF">LCGC14_1837820</name>
</gene>
<organism evidence="1">
    <name type="scientific">marine sediment metagenome</name>
    <dbReference type="NCBI Taxonomy" id="412755"/>
    <lineage>
        <taxon>unclassified sequences</taxon>
        <taxon>metagenomes</taxon>
        <taxon>ecological metagenomes</taxon>
    </lineage>
</organism>
<evidence type="ECO:0000313" key="1">
    <source>
        <dbReference type="EMBL" id="KKL97106.1"/>
    </source>
</evidence>
<sequence>MSSVFDPGKGDREAASRLGQQGIIEGFDFSGPGGLGGSFNFEGGQSSSQTSLGSFEPLMQMLQQLGMSGASQAEGGLPPELMALGGQTNERLGQMDVSQLTNESNFAGLGDIFQSALGTAQADPFDLGEDISGRLRQLSARRNRRDVSSMFDRLQSAGTRTSSSGLIEADLKQQRLFEQGLQFDLTGLEAGRGMQGDAMSRLMAAMGGREQIGARQFGESFGMEQLGGQRALQQFGVGSNLFDSFLQNRQQGAGLALAGTQGAAGLSQLPLVFMQALQGMTTGASNSLFGAAGIEQQNAAMAQSPFLEALNAAGQFMGQIKPEGI</sequence>
<dbReference type="AlphaFoldDB" id="A0A0F9H2A0"/>
<reference evidence="1" key="1">
    <citation type="journal article" date="2015" name="Nature">
        <title>Complex archaea that bridge the gap between prokaryotes and eukaryotes.</title>
        <authorList>
            <person name="Spang A."/>
            <person name="Saw J.H."/>
            <person name="Jorgensen S.L."/>
            <person name="Zaremba-Niedzwiedzka K."/>
            <person name="Martijn J."/>
            <person name="Lind A.E."/>
            <person name="van Eijk R."/>
            <person name="Schleper C."/>
            <person name="Guy L."/>
            <person name="Ettema T.J."/>
        </authorList>
    </citation>
    <scope>NUCLEOTIDE SEQUENCE</scope>
</reference>